<sequence length="146" mass="15908">MHTRCNTSDWKSVQQSDRLISLSRVELVKWKSPGQGVWKINTDAATCYSNTAIGLGIVIGDMSGIVKVAPSLKLQAMFSALVTEAMAVYRGILLAIESGMVPFQIESNSLHVVELVNRGVPSPAVVGSIISLILFHIEHGRNQEYL</sequence>
<dbReference type="PANTHER" id="PTHR47074:SF48">
    <property type="entry name" value="POLYNUCLEOTIDYL TRANSFERASE, RIBONUCLEASE H-LIKE SUPERFAMILY PROTEIN"/>
    <property type="match status" value="1"/>
</dbReference>
<dbReference type="InterPro" id="IPR012337">
    <property type="entry name" value="RNaseH-like_sf"/>
</dbReference>
<dbReference type="InterPro" id="IPR002156">
    <property type="entry name" value="RNaseH_domain"/>
</dbReference>
<dbReference type="Pfam" id="PF13456">
    <property type="entry name" value="RVT_3"/>
    <property type="match status" value="1"/>
</dbReference>
<proteinExistence type="predicted"/>
<dbReference type="AlphaFoldDB" id="A0AAD9WTR5"/>
<evidence type="ECO:0000313" key="3">
    <source>
        <dbReference type="Proteomes" id="UP001280121"/>
    </source>
</evidence>
<dbReference type="GO" id="GO:0003676">
    <property type="term" value="F:nucleic acid binding"/>
    <property type="evidence" value="ECO:0007669"/>
    <property type="project" value="InterPro"/>
</dbReference>
<dbReference type="Gene3D" id="3.30.420.10">
    <property type="entry name" value="Ribonuclease H-like superfamily/Ribonuclease H"/>
    <property type="match status" value="1"/>
</dbReference>
<feature type="domain" description="RNase H type-1" evidence="1">
    <location>
        <begin position="41"/>
        <end position="122"/>
    </location>
</feature>
<dbReference type="PANTHER" id="PTHR47074">
    <property type="entry name" value="BNAC02G40300D PROTEIN"/>
    <property type="match status" value="1"/>
</dbReference>
<evidence type="ECO:0000259" key="1">
    <source>
        <dbReference type="Pfam" id="PF13456"/>
    </source>
</evidence>
<evidence type="ECO:0000313" key="2">
    <source>
        <dbReference type="EMBL" id="KAK2643514.1"/>
    </source>
</evidence>
<comment type="caution">
    <text evidence="2">The sequence shown here is derived from an EMBL/GenBank/DDBJ whole genome shotgun (WGS) entry which is preliminary data.</text>
</comment>
<name>A0AAD9WTR5_9ROSI</name>
<keyword evidence="3" id="KW-1185">Reference proteome</keyword>
<dbReference type="InterPro" id="IPR052929">
    <property type="entry name" value="RNase_H-like_EbsB-rel"/>
</dbReference>
<dbReference type="Proteomes" id="UP001280121">
    <property type="component" value="Unassembled WGS sequence"/>
</dbReference>
<organism evidence="2 3">
    <name type="scientific">Dipteronia dyeriana</name>
    <dbReference type="NCBI Taxonomy" id="168575"/>
    <lineage>
        <taxon>Eukaryota</taxon>
        <taxon>Viridiplantae</taxon>
        <taxon>Streptophyta</taxon>
        <taxon>Embryophyta</taxon>
        <taxon>Tracheophyta</taxon>
        <taxon>Spermatophyta</taxon>
        <taxon>Magnoliopsida</taxon>
        <taxon>eudicotyledons</taxon>
        <taxon>Gunneridae</taxon>
        <taxon>Pentapetalae</taxon>
        <taxon>rosids</taxon>
        <taxon>malvids</taxon>
        <taxon>Sapindales</taxon>
        <taxon>Sapindaceae</taxon>
        <taxon>Hippocastanoideae</taxon>
        <taxon>Acereae</taxon>
        <taxon>Dipteronia</taxon>
    </lineage>
</organism>
<dbReference type="EMBL" id="JANJYI010000007">
    <property type="protein sequence ID" value="KAK2643514.1"/>
    <property type="molecule type" value="Genomic_DNA"/>
</dbReference>
<dbReference type="CDD" id="cd06222">
    <property type="entry name" value="RNase_H_like"/>
    <property type="match status" value="1"/>
</dbReference>
<protein>
    <recommendedName>
        <fullName evidence="1">RNase H type-1 domain-containing protein</fullName>
    </recommendedName>
</protein>
<dbReference type="GO" id="GO:0004523">
    <property type="term" value="F:RNA-DNA hybrid ribonuclease activity"/>
    <property type="evidence" value="ECO:0007669"/>
    <property type="project" value="InterPro"/>
</dbReference>
<gene>
    <name evidence="2" type="ORF">Ddye_025277</name>
</gene>
<accession>A0AAD9WTR5</accession>
<reference evidence="2" key="1">
    <citation type="journal article" date="2023" name="Plant J.">
        <title>Genome sequences and population genomics provide insights into the demographic history, inbreeding, and mutation load of two 'living fossil' tree species of Dipteronia.</title>
        <authorList>
            <person name="Feng Y."/>
            <person name="Comes H.P."/>
            <person name="Chen J."/>
            <person name="Zhu S."/>
            <person name="Lu R."/>
            <person name="Zhang X."/>
            <person name="Li P."/>
            <person name="Qiu J."/>
            <person name="Olsen K.M."/>
            <person name="Qiu Y."/>
        </authorList>
    </citation>
    <scope>NUCLEOTIDE SEQUENCE</scope>
    <source>
        <strain evidence="2">KIB01</strain>
    </source>
</reference>
<dbReference type="SUPFAM" id="SSF53098">
    <property type="entry name" value="Ribonuclease H-like"/>
    <property type="match status" value="1"/>
</dbReference>
<dbReference type="InterPro" id="IPR044730">
    <property type="entry name" value="RNase_H-like_dom_plant"/>
</dbReference>
<dbReference type="InterPro" id="IPR036397">
    <property type="entry name" value="RNaseH_sf"/>
</dbReference>